<dbReference type="Pfam" id="PF13711">
    <property type="entry name" value="DUF4160"/>
    <property type="match status" value="1"/>
</dbReference>
<name>A0A5B8SZ52_9GAMM</name>
<accession>A0A5B8SZ52</accession>
<keyword evidence="2" id="KW-1185">Reference proteome</keyword>
<proteinExistence type="predicted"/>
<dbReference type="RefSeq" id="WP_147185152.1">
    <property type="nucleotide sequence ID" value="NZ_CP042382.1"/>
</dbReference>
<sequence>MPTISAFFGILIRMYYDDHNPPHFHAYYGEYEAIITIQTLELMEGKLPRRALAMVVEWAVEHREQLMEDWALAEQHRPLNKIEPLE</sequence>
<reference evidence="1 2" key="1">
    <citation type="submission" date="2019-06" db="EMBL/GenBank/DDBJ databases">
        <title>Genome analyses of bacteria isolated from kimchi.</title>
        <authorList>
            <person name="Lee S."/>
            <person name="Ahn S."/>
            <person name="Roh S."/>
        </authorList>
    </citation>
    <scope>NUCLEOTIDE SEQUENCE [LARGE SCALE GENOMIC DNA]</scope>
    <source>
        <strain evidence="1 2">CBA4606</strain>
    </source>
</reference>
<dbReference type="OrthoDB" id="122670at2"/>
<dbReference type="InterPro" id="IPR025427">
    <property type="entry name" value="DUF4160"/>
</dbReference>
<dbReference type="KEGG" id="paur:FGL86_13985"/>
<dbReference type="AlphaFoldDB" id="A0A5B8SZ52"/>
<protein>
    <submittedName>
        <fullName evidence="1">DUF4160 domain-containing protein</fullName>
    </submittedName>
</protein>
<evidence type="ECO:0000313" key="1">
    <source>
        <dbReference type="EMBL" id="QEA40078.1"/>
    </source>
</evidence>
<dbReference type="EMBL" id="CP042382">
    <property type="protein sequence ID" value="QEA40078.1"/>
    <property type="molecule type" value="Genomic_DNA"/>
</dbReference>
<evidence type="ECO:0000313" key="2">
    <source>
        <dbReference type="Proteomes" id="UP000321272"/>
    </source>
</evidence>
<organism evidence="1 2">
    <name type="scientific">Pistricoccus aurantiacus</name>
    <dbReference type="NCBI Taxonomy" id="1883414"/>
    <lineage>
        <taxon>Bacteria</taxon>
        <taxon>Pseudomonadati</taxon>
        <taxon>Pseudomonadota</taxon>
        <taxon>Gammaproteobacteria</taxon>
        <taxon>Oceanospirillales</taxon>
        <taxon>Halomonadaceae</taxon>
        <taxon>Pistricoccus</taxon>
    </lineage>
</organism>
<dbReference type="Proteomes" id="UP000321272">
    <property type="component" value="Chromosome"/>
</dbReference>
<gene>
    <name evidence="1" type="ORF">FGL86_13985</name>
</gene>